<dbReference type="SUPFAM" id="SSF53474">
    <property type="entry name" value="alpha/beta-Hydrolases"/>
    <property type="match status" value="1"/>
</dbReference>
<dbReference type="PROSITE" id="PS51257">
    <property type="entry name" value="PROKAR_LIPOPROTEIN"/>
    <property type="match status" value="1"/>
</dbReference>
<evidence type="ECO:0000313" key="3">
    <source>
        <dbReference type="Proteomes" id="UP000242351"/>
    </source>
</evidence>
<evidence type="ECO:0000313" key="2">
    <source>
        <dbReference type="EMBL" id="PJI33408.1"/>
    </source>
</evidence>
<dbReference type="PANTHER" id="PTHR34853">
    <property type="match status" value="1"/>
</dbReference>
<evidence type="ECO:0000256" key="1">
    <source>
        <dbReference type="SAM" id="SignalP"/>
    </source>
</evidence>
<accession>A0A2H9UNV7</accession>
<dbReference type="PANTHER" id="PTHR34853:SF1">
    <property type="entry name" value="LIPASE 5"/>
    <property type="match status" value="1"/>
</dbReference>
<dbReference type="PIRSF" id="PIRSF029171">
    <property type="entry name" value="Esterase_LipA"/>
    <property type="match status" value="1"/>
</dbReference>
<dbReference type="GO" id="GO:0016042">
    <property type="term" value="P:lipid catabolic process"/>
    <property type="evidence" value="ECO:0007669"/>
    <property type="project" value="InterPro"/>
</dbReference>
<dbReference type="Pfam" id="PF03583">
    <property type="entry name" value="LIP"/>
    <property type="match status" value="1"/>
</dbReference>
<dbReference type="GO" id="GO:0004806">
    <property type="term" value="F:triacylglycerol lipase activity"/>
    <property type="evidence" value="ECO:0007669"/>
    <property type="project" value="InterPro"/>
</dbReference>
<protein>
    <submittedName>
        <fullName evidence="2">Alpha/beta hydrolase</fullName>
    </submittedName>
</protein>
<sequence length="401" mass="43414">MQNSYKKLMLGVLCSSVLFLSACNDDDDDNFIGFNPVRTYAVDEQVKTVVERHDIFTYRMEGVQGREIRATTLVFTPKGTPPVGGWPIVVWAHGTTGAADKCAPSRLALDGPEKALVMGLVERGYAVIAPDYEGLGNDNVPHPYLHLESAAKSILSAISEAQKQYGGLLAKDWGVIGWSQGGHAALAAAEFYKALPNNTYRGAVAIAPASYLNDTLEEGLLFAQDLAESGNVAQAVPIAATLYTYAAIVSSGIKAEKTSFNYNQAFVNAKVDLARQAESLCSPELAQRFGADIQTTLQSGVNFSQYQALQRNFLSDPDIMDYLIDNQPAQTRLDRPVYIFQGTADTTVPYTITEMLYKDMLADGTDVELIPILNATHATVVTENIPALLNTVEAVMNTPVS</sequence>
<dbReference type="InterPro" id="IPR005152">
    <property type="entry name" value="Lipase_secreted"/>
</dbReference>
<dbReference type="EMBL" id="PGOZ01000002">
    <property type="protein sequence ID" value="PJI33408.1"/>
    <property type="molecule type" value="Genomic_DNA"/>
</dbReference>
<dbReference type="Gene3D" id="3.40.50.1820">
    <property type="entry name" value="alpha/beta hydrolase"/>
    <property type="match status" value="2"/>
</dbReference>
<comment type="caution">
    <text evidence="2">The sequence shown here is derived from an EMBL/GenBank/DDBJ whole genome shotgun (WGS) entry which is preliminary data.</text>
</comment>
<reference evidence="2 3" key="1">
    <citation type="submission" date="2017-11" db="EMBL/GenBank/DDBJ databases">
        <authorList>
            <person name="Han C.G."/>
        </authorList>
    </citation>
    <scope>NUCLEOTIDE SEQUENCE [LARGE SCALE GENOMIC DNA]</scope>
    <source>
        <strain evidence="2 3">ANC 5347</strain>
    </source>
</reference>
<proteinExistence type="predicted"/>
<keyword evidence="1" id="KW-0732">Signal</keyword>
<feature type="signal peptide" evidence="1">
    <location>
        <begin position="1"/>
        <end position="22"/>
    </location>
</feature>
<organism evidence="2 3">
    <name type="scientific">Acinetobacter pseudolwoffii</name>
    <dbReference type="NCBI Taxonomy" id="2053287"/>
    <lineage>
        <taxon>Bacteria</taxon>
        <taxon>Pseudomonadati</taxon>
        <taxon>Pseudomonadota</taxon>
        <taxon>Gammaproteobacteria</taxon>
        <taxon>Moraxellales</taxon>
        <taxon>Moraxellaceae</taxon>
        <taxon>Acinetobacter</taxon>
    </lineage>
</organism>
<gene>
    <name evidence="2" type="ORF">CU320_03105</name>
</gene>
<dbReference type="Proteomes" id="UP000242351">
    <property type="component" value="Unassembled WGS sequence"/>
</dbReference>
<dbReference type="RefSeq" id="WP_100357213.1">
    <property type="nucleotide sequence ID" value="NZ_JACAJE010000010.1"/>
</dbReference>
<feature type="chain" id="PRO_5014142827" evidence="1">
    <location>
        <begin position="23"/>
        <end position="401"/>
    </location>
</feature>
<name>A0A2H9UNV7_9GAMM</name>
<dbReference type="InterPro" id="IPR029058">
    <property type="entry name" value="AB_hydrolase_fold"/>
</dbReference>
<dbReference type="AlphaFoldDB" id="A0A2H9UNV7"/>
<reference evidence="2 3" key="2">
    <citation type="submission" date="2017-12" db="EMBL/GenBank/DDBJ databases">
        <title>Revising the taxonomy of the Acinetobacter lwoffii group: the description of Acinetobacter pseudolwoffii sp. nov. and emended description of Acinetobacter lwoffii.</title>
        <authorList>
            <person name="Nemec A."/>
        </authorList>
    </citation>
    <scope>NUCLEOTIDE SEQUENCE [LARGE SCALE GENOMIC DNA]</scope>
    <source>
        <strain evidence="2 3">ANC 5347</strain>
    </source>
</reference>
<keyword evidence="2" id="KW-0378">Hydrolase</keyword>